<dbReference type="GO" id="GO:0005506">
    <property type="term" value="F:iron ion binding"/>
    <property type="evidence" value="ECO:0007669"/>
    <property type="project" value="InterPro"/>
</dbReference>
<gene>
    <name evidence="10" type="ORF">QCA50_009502</name>
</gene>
<dbReference type="GO" id="GO:0004497">
    <property type="term" value="F:monooxygenase activity"/>
    <property type="evidence" value="ECO:0007669"/>
    <property type="project" value="UniProtKB-KW"/>
</dbReference>
<accession>A0AAW0GAR1</accession>
<evidence type="ECO:0000256" key="4">
    <source>
        <dbReference type="ARBA" id="ARBA00022617"/>
    </source>
</evidence>
<dbReference type="InterPro" id="IPR050121">
    <property type="entry name" value="Cytochrome_P450_monoxygenase"/>
</dbReference>
<evidence type="ECO:0000313" key="10">
    <source>
        <dbReference type="EMBL" id="KAK7687003.1"/>
    </source>
</evidence>
<evidence type="ECO:0000256" key="1">
    <source>
        <dbReference type="ARBA" id="ARBA00001971"/>
    </source>
</evidence>
<dbReference type="InterPro" id="IPR001128">
    <property type="entry name" value="Cyt_P450"/>
</dbReference>
<dbReference type="AlphaFoldDB" id="A0AAW0GAR1"/>
<proteinExistence type="inferred from homology"/>
<evidence type="ECO:0000256" key="3">
    <source>
        <dbReference type="ARBA" id="ARBA00010617"/>
    </source>
</evidence>
<dbReference type="InterPro" id="IPR036396">
    <property type="entry name" value="Cyt_P450_sf"/>
</dbReference>
<feature type="binding site" description="axial binding residue" evidence="9">
    <location>
        <position position="471"/>
    </location>
    <ligand>
        <name>heme</name>
        <dbReference type="ChEBI" id="CHEBI:30413"/>
    </ligand>
    <ligandPart>
        <name>Fe</name>
        <dbReference type="ChEBI" id="CHEBI:18248"/>
    </ligandPart>
</feature>
<comment type="caution">
    <text evidence="10">The sequence shown here is derived from an EMBL/GenBank/DDBJ whole genome shotgun (WGS) entry which is preliminary data.</text>
</comment>
<evidence type="ECO:0000256" key="5">
    <source>
        <dbReference type="ARBA" id="ARBA00022723"/>
    </source>
</evidence>
<evidence type="ECO:0000256" key="8">
    <source>
        <dbReference type="ARBA" id="ARBA00023033"/>
    </source>
</evidence>
<evidence type="ECO:0008006" key="12">
    <source>
        <dbReference type="Google" id="ProtNLM"/>
    </source>
</evidence>
<dbReference type="PANTHER" id="PTHR24305">
    <property type="entry name" value="CYTOCHROME P450"/>
    <property type="match status" value="1"/>
</dbReference>
<dbReference type="GO" id="GO:0016705">
    <property type="term" value="F:oxidoreductase activity, acting on paired donors, with incorporation or reduction of molecular oxygen"/>
    <property type="evidence" value="ECO:0007669"/>
    <property type="project" value="InterPro"/>
</dbReference>
<keyword evidence="5 9" id="KW-0479">Metal-binding</keyword>
<evidence type="ECO:0000256" key="7">
    <source>
        <dbReference type="ARBA" id="ARBA00023004"/>
    </source>
</evidence>
<dbReference type="EMBL" id="JASBNA010000014">
    <property type="protein sequence ID" value="KAK7687003.1"/>
    <property type="molecule type" value="Genomic_DNA"/>
</dbReference>
<organism evidence="10 11">
    <name type="scientific">Cerrena zonata</name>
    <dbReference type="NCBI Taxonomy" id="2478898"/>
    <lineage>
        <taxon>Eukaryota</taxon>
        <taxon>Fungi</taxon>
        <taxon>Dikarya</taxon>
        <taxon>Basidiomycota</taxon>
        <taxon>Agaricomycotina</taxon>
        <taxon>Agaricomycetes</taxon>
        <taxon>Polyporales</taxon>
        <taxon>Cerrenaceae</taxon>
        <taxon>Cerrena</taxon>
    </lineage>
</organism>
<keyword evidence="6" id="KW-0560">Oxidoreductase</keyword>
<dbReference type="Proteomes" id="UP001385951">
    <property type="component" value="Unassembled WGS sequence"/>
</dbReference>
<evidence type="ECO:0000313" key="11">
    <source>
        <dbReference type="Proteomes" id="UP001385951"/>
    </source>
</evidence>
<comment type="cofactor">
    <cofactor evidence="1 9">
        <name>heme</name>
        <dbReference type="ChEBI" id="CHEBI:30413"/>
    </cofactor>
</comment>
<name>A0AAW0GAR1_9APHY</name>
<evidence type="ECO:0000256" key="9">
    <source>
        <dbReference type="PIRSR" id="PIRSR602403-1"/>
    </source>
</evidence>
<keyword evidence="8" id="KW-0503">Monooxygenase</keyword>
<comment type="pathway">
    <text evidence="2">Secondary metabolite biosynthesis.</text>
</comment>
<sequence length="535" mass="60437">MGIITWSIIGGMVTVLLWRAVEFIVRPYLSPLRALPGPPSPSWLWGQTKQMALLGDEHLIEKWLEQYGNNITVTGVLNSNRLYTKDIAAVHHILMNATTIFQRSAISQTNINRVLGPGEQHKQQRRVMNPAFGPAQIRDLTEVFLEKSIELRDIWVSNMSKSDKPMRVEVLSWLCRTTLDIIGIAGFNYDFHSLKEGGKPNELNEAYKQLFSSQVTSFFPRLQLMIPILGYVPTAQSRRMAHAKAISRRIGMQLIQEKKEALKAHADAEKRGVKRDDLQGRDLLSLLIKANMATDVPESQRLTDDDVLAQIPTFLVAGHETTGTSVAWCLYSLCTNPRVQEKLREELLTVGTDMPSMDELNALPYLDMVMRETLRLHPAVTNSAKSAFQDDVIPVKEPYTDRFGNIRNEIRVAKGDAVIVPVQAVNQSTFLWGEDAKDFRPERWDDLPEAVKSIPGIYSHILTFIGGPRACIGYRFSLIEMKSLLFTLIRTFDFELAVPKEDIMKKRGLLLRPVVLSEPEVGNQLPLFVKLHEAA</sequence>
<dbReference type="SUPFAM" id="SSF48264">
    <property type="entry name" value="Cytochrome P450"/>
    <property type="match status" value="1"/>
</dbReference>
<keyword evidence="4 9" id="KW-0349">Heme</keyword>
<keyword evidence="11" id="KW-1185">Reference proteome</keyword>
<dbReference type="Pfam" id="PF00067">
    <property type="entry name" value="p450"/>
    <property type="match status" value="1"/>
</dbReference>
<dbReference type="PANTHER" id="PTHR24305:SF166">
    <property type="entry name" value="CYTOCHROME P450 12A4, MITOCHONDRIAL-RELATED"/>
    <property type="match status" value="1"/>
</dbReference>
<evidence type="ECO:0000256" key="6">
    <source>
        <dbReference type="ARBA" id="ARBA00023002"/>
    </source>
</evidence>
<dbReference type="PRINTS" id="PR00385">
    <property type="entry name" value="P450"/>
</dbReference>
<protein>
    <recommendedName>
        <fullName evidence="12">Cytochrome P450</fullName>
    </recommendedName>
</protein>
<keyword evidence="7 9" id="KW-0408">Iron</keyword>
<dbReference type="PRINTS" id="PR00465">
    <property type="entry name" value="EP450IV"/>
</dbReference>
<dbReference type="GO" id="GO:0020037">
    <property type="term" value="F:heme binding"/>
    <property type="evidence" value="ECO:0007669"/>
    <property type="project" value="InterPro"/>
</dbReference>
<comment type="similarity">
    <text evidence="3">Belongs to the cytochrome P450 family.</text>
</comment>
<evidence type="ECO:0000256" key="2">
    <source>
        <dbReference type="ARBA" id="ARBA00005179"/>
    </source>
</evidence>
<reference evidence="10 11" key="1">
    <citation type="submission" date="2022-09" db="EMBL/GenBank/DDBJ databases">
        <authorList>
            <person name="Palmer J.M."/>
        </authorList>
    </citation>
    <scope>NUCLEOTIDE SEQUENCE [LARGE SCALE GENOMIC DNA]</scope>
    <source>
        <strain evidence="10 11">DSM 7382</strain>
    </source>
</reference>
<dbReference type="CDD" id="cd11069">
    <property type="entry name" value="CYP_FUM15-like"/>
    <property type="match status" value="1"/>
</dbReference>
<dbReference type="InterPro" id="IPR002403">
    <property type="entry name" value="Cyt_P450_E_grp-IV"/>
</dbReference>
<dbReference type="Gene3D" id="1.10.630.10">
    <property type="entry name" value="Cytochrome P450"/>
    <property type="match status" value="1"/>
</dbReference>